<dbReference type="OrthoDB" id="7233724at2"/>
<dbReference type="SUPFAM" id="SSF56645">
    <property type="entry name" value="Acyl-CoA dehydrogenase NM domain-like"/>
    <property type="match status" value="1"/>
</dbReference>
<dbReference type="Gene3D" id="1.10.3140.10">
    <property type="entry name" value="4-hydroxybutyryl-coa dehydratase, domain 1"/>
    <property type="match status" value="1"/>
</dbReference>
<dbReference type="Gene3D" id="2.40.110.10">
    <property type="entry name" value="Butyryl-CoA Dehydrogenase, subunit A, domain 2"/>
    <property type="match status" value="1"/>
</dbReference>
<dbReference type="EMBL" id="SGXC01000001">
    <property type="protein sequence ID" value="RZS86596.1"/>
    <property type="molecule type" value="Genomic_DNA"/>
</dbReference>
<dbReference type="GO" id="GO:0016627">
    <property type="term" value="F:oxidoreductase activity, acting on the CH-CH group of donors"/>
    <property type="evidence" value="ECO:0007669"/>
    <property type="project" value="InterPro"/>
</dbReference>
<dbReference type="Gene3D" id="1.20.140.10">
    <property type="entry name" value="Butyryl-CoA Dehydrogenase, subunit A, domain 3"/>
    <property type="match status" value="1"/>
</dbReference>
<dbReference type="InterPro" id="IPR024674">
    <property type="entry name" value="HpaB/PvcC/4-BUDH_N"/>
</dbReference>
<dbReference type="PANTHER" id="PTHR36117:SF3">
    <property type="entry name" value="4-HYDROXYPHENYLACETATE 3-MONOOXYGENASE-RELATED"/>
    <property type="match status" value="1"/>
</dbReference>
<dbReference type="InterPro" id="IPR024719">
    <property type="entry name" value="HpaB/PvcC/4-BUDH_C"/>
</dbReference>
<feature type="binding site" evidence="4">
    <location>
        <begin position="156"/>
        <end position="159"/>
    </location>
    <ligand>
        <name>FAD</name>
        <dbReference type="ChEBI" id="CHEBI:57692"/>
    </ligand>
</feature>
<keyword evidence="2 4" id="KW-0274">FAD</keyword>
<comment type="caution">
    <text evidence="7">The sequence shown here is derived from an EMBL/GenBank/DDBJ whole genome shotgun (WGS) entry which is preliminary data.</text>
</comment>
<dbReference type="PIRSF" id="PIRSF000331">
    <property type="entry name" value="HpaA_HpaB"/>
    <property type="match status" value="1"/>
</dbReference>
<evidence type="ECO:0000256" key="1">
    <source>
        <dbReference type="ARBA" id="ARBA00022630"/>
    </source>
</evidence>
<protein>
    <submittedName>
        <fullName evidence="7">4-hydroxyphenylacetate 3-monooxygenase</fullName>
    </submittedName>
</protein>
<feature type="domain" description="HpaB/PvcC/4-BUDH C-terminal" evidence="5">
    <location>
        <begin position="280"/>
        <end position="478"/>
    </location>
</feature>
<gene>
    <name evidence="7" type="ORF">EV675_2643</name>
</gene>
<dbReference type="Pfam" id="PF11794">
    <property type="entry name" value="HpaB_N"/>
    <property type="match status" value="1"/>
</dbReference>
<dbReference type="GO" id="GO:0004497">
    <property type="term" value="F:monooxygenase activity"/>
    <property type="evidence" value="ECO:0007669"/>
    <property type="project" value="UniProtKB-KW"/>
</dbReference>
<dbReference type="InterPro" id="IPR004925">
    <property type="entry name" value="HpaB/PvcC/4-BUDH"/>
</dbReference>
<dbReference type="InterPro" id="IPR046373">
    <property type="entry name" value="Acyl-CoA_Oxase/DH_mid-dom_sf"/>
</dbReference>
<feature type="domain" description="HpaB/PvcC/4-BUDH N-terminal" evidence="6">
    <location>
        <begin position="7"/>
        <end position="272"/>
    </location>
</feature>
<keyword evidence="7" id="KW-0503">Monooxygenase</keyword>
<evidence type="ECO:0000259" key="5">
    <source>
        <dbReference type="Pfam" id="PF03241"/>
    </source>
</evidence>
<evidence type="ECO:0000313" key="7">
    <source>
        <dbReference type="EMBL" id="RZS86596.1"/>
    </source>
</evidence>
<dbReference type="SUPFAM" id="SSF47203">
    <property type="entry name" value="Acyl-CoA dehydrogenase C-terminal domain-like"/>
    <property type="match status" value="1"/>
</dbReference>
<evidence type="ECO:0000259" key="6">
    <source>
        <dbReference type="Pfam" id="PF11794"/>
    </source>
</evidence>
<evidence type="ECO:0000313" key="8">
    <source>
        <dbReference type="Proteomes" id="UP000292445"/>
    </source>
</evidence>
<proteinExistence type="predicted"/>
<dbReference type="PANTHER" id="PTHR36117">
    <property type="entry name" value="4-HYDROXYPHENYLACETATE 3-MONOOXYGENASE-RELATED"/>
    <property type="match status" value="1"/>
</dbReference>
<name>A0A4Q7NNS2_9BURK</name>
<dbReference type="InterPro" id="IPR009100">
    <property type="entry name" value="AcylCoA_DH/oxidase_NM_dom_sf"/>
</dbReference>
<keyword evidence="8" id="KW-1185">Reference proteome</keyword>
<dbReference type="AlphaFoldDB" id="A0A4Q7NNS2"/>
<reference evidence="7 8" key="1">
    <citation type="submission" date="2019-02" db="EMBL/GenBank/DDBJ databases">
        <title>Genomic Encyclopedia of Type Strains, Phase IV (KMG-IV): sequencing the most valuable type-strain genomes for metagenomic binning, comparative biology and taxonomic classification.</title>
        <authorList>
            <person name="Goeker M."/>
        </authorList>
    </citation>
    <scope>NUCLEOTIDE SEQUENCE [LARGE SCALE GENOMIC DNA]</scope>
    <source>
        <strain evidence="7 8">K24</strain>
    </source>
</reference>
<evidence type="ECO:0000256" key="2">
    <source>
        <dbReference type="ARBA" id="ARBA00022827"/>
    </source>
</evidence>
<dbReference type="Proteomes" id="UP000292445">
    <property type="component" value="Unassembled WGS sequence"/>
</dbReference>
<dbReference type="RefSeq" id="WP_130357673.1">
    <property type="nucleotide sequence ID" value="NZ_SGXC01000001.1"/>
</dbReference>
<evidence type="ECO:0000256" key="3">
    <source>
        <dbReference type="ARBA" id="ARBA00023002"/>
    </source>
</evidence>
<evidence type="ECO:0000256" key="4">
    <source>
        <dbReference type="PIRSR" id="PIRSR000331-2"/>
    </source>
</evidence>
<keyword evidence="1" id="KW-0285">Flavoprotein</keyword>
<organism evidence="7 8">
    <name type="scientific">Pigmentiphaga kullae</name>
    <dbReference type="NCBI Taxonomy" id="151784"/>
    <lineage>
        <taxon>Bacteria</taxon>
        <taxon>Pseudomonadati</taxon>
        <taxon>Pseudomonadota</taxon>
        <taxon>Betaproteobacteria</taxon>
        <taxon>Burkholderiales</taxon>
        <taxon>Alcaligenaceae</taxon>
        <taxon>Pigmentiphaga</taxon>
    </lineage>
</organism>
<sequence>MTQAAKTGSDHLKALQDGRWISINGEVVSNHIEHPAFRAAVKTAADLYDFSSASPNLEKMTFRSPTSGRAVSRAWQLPTTYQELVERRQALEQIACNTSGWVGRTPDHVASTLSAMVMGIDLFERHGVKRASALQEYFTWARDNDIWAGYAIVPPQTDRQPPARQGDFINASVCDEDSEGITIKGARQLATGLPMAQELLLGAVQPLKPGDERASFTAMVPVNAKGVKLMSRKSYEQLAGSTFDYPLSSRFDENDTVVYCDEVKIPWDRVFVHNDIQMARAQWFDIPVMAYQNYPAQIRLSVKLRFLLGLAYRMAQENGLLALPPVMETLGQMAAEVNVVQGMITAMETNGVQYGKYFIPNSSIQYSAMVYSQSLYPAFIARMRELAGGSMLSLPSSVADFTSSATAEYVERTHGTAKRSAVDRVKLFNLGWDAIGSEFASRHAQYEIFYSGPAFGNRIRNYSAYDWGQATTLVDNFLSSYDGPAGPVLGA</sequence>
<accession>A0A4Q7NNS2</accession>
<feature type="binding site" evidence="4">
    <location>
        <position position="191"/>
    </location>
    <ligand>
        <name>FAD</name>
        <dbReference type="ChEBI" id="CHEBI:57692"/>
    </ligand>
</feature>
<dbReference type="Pfam" id="PF03241">
    <property type="entry name" value="HpaB"/>
    <property type="match status" value="1"/>
</dbReference>
<keyword evidence="3" id="KW-0560">Oxidoreductase</keyword>
<dbReference type="InterPro" id="IPR036250">
    <property type="entry name" value="AcylCo_DH-like_C"/>
</dbReference>